<feature type="chain" id="PRO_5035197420" evidence="3">
    <location>
        <begin position="31"/>
        <end position="616"/>
    </location>
</feature>
<accession>A0A8J4B3A0</accession>
<name>A0A8J4B3A0_9CHLO</name>
<feature type="compositionally biased region" description="Pro residues" evidence="1">
    <location>
        <begin position="310"/>
        <end position="324"/>
    </location>
</feature>
<reference evidence="4" key="1">
    <citation type="journal article" date="2021" name="Proc. Natl. Acad. Sci. U.S.A.">
        <title>Three genomes in the algal genus Volvox reveal the fate of a haploid sex-determining region after a transition to homothallism.</title>
        <authorList>
            <person name="Yamamoto K."/>
            <person name="Hamaji T."/>
            <person name="Kawai-Toyooka H."/>
            <person name="Matsuzaki R."/>
            <person name="Takahashi F."/>
            <person name="Nishimura Y."/>
            <person name="Kawachi M."/>
            <person name="Noguchi H."/>
            <person name="Minakuchi Y."/>
            <person name="Umen J.G."/>
            <person name="Toyoda A."/>
            <person name="Nozaki H."/>
        </authorList>
    </citation>
    <scope>NUCLEOTIDE SEQUENCE</scope>
    <source>
        <strain evidence="4">NIES-3780</strain>
    </source>
</reference>
<evidence type="ECO:0000256" key="1">
    <source>
        <dbReference type="SAM" id="MobiDB-lite"/>
    </source>
</evidence>
<feature type="region of interest" description="Disordered" evidence="1">
    <location>
        <begin position="100"/>
        <end position="126"/>
    </location>
</feature>
<keyword evidence="2" id="KW-0472">Membrane</keyword>
<feature type="transmembrane region" description="Helical" evidence="2">
    <location>
        <begin position="469"/>
        <end position="492"/>
    </location>
</feature>
<feature type="compositionally biased region" description="Polar residues" evidence="1">
    <location>
        <begin position="113"/>
        <end position="125"/>
    </location>
</feature>
<comment type="caution">
    <text evidence="4">The sequence shown here is derived from an EMBL/GenBank/DDBJ whole genome shotgun (WGS) entry which is preliminary data.</text>
</comment>
<dbReference type="AlphaFoldDB" id="A0A8J4B3A0"/>
<evidence type="ECO:0000256" key="2">
    <source>
        <dbReference type="SAM" id="Phobius"/>
    </source>
</evidence>
<organism evidence="4 5">
    <name type="scientific">Volvox africanus</name>
    <dbReference type="NCBI Taxonomy" id="51714"/>
    <lineage>
        <taxon>Eukaryota</taxon>
        <taxon>Viridiplantae</taxon>
        <taxon>Chlorophyta</taxon>
        <taxon>core chlorophytes</taxon>
        <taxon>Chlorophyceae</taxon>
        <taxon>CS clade</taxon>
        <taxon>Chlamydomonadales</taxon>
        <taxon>Volvocaceae</taxon>
        <taxon>Volvox</taxon>
    </lineage>
</organism>
<sequence>MFILNGHFSTWRLWSGVGWFAFLIQALALAHPAKGPANLEEAHIVSGGLPAGNCRSGPPRTCTNGKTAAAEALDVGIDSDVGSIKWDVYQVDMVRSSGTSTRSAAAAGDGTSVTHGGASSDNFASTDEGVSRRRLLTSSSISNGSASATFLDDAFAIWCASDATCAAASSTPMLSLAYYTDTSPFTSITLNWPNVFSGAGVSSLQLVSGVVELQLANYTTKQDQVICDNVTSCTAQLSIPLNSSADLTQSFVCLRLEPSVTGNSYQAYGYPPGSYGTSIESTAVNGAMHCNTTRFGKHVIMQYKQSAVMPPSPPSPPSPPPSPPLSTVGETYTSNVTLKMTVLVSLGFDKLAANATLLSELTSTLESALASSITSASNSMLQLPATSNISSSIRKISRASNQSTEAVSVEFRLVVPAGATTGQVQALMQLLSTNTTGVFSDSPYISYFTASANVSYISSSSSSGLSTRAIIAIAVCCAVATLLLIAVAYGIYRWRTYTAILPKKPDGPWDVTGVAAMPSRTGRRRKVQQAQLDATPDAAVGLPPSQPLPTPPPPQLPQQQGGPAAEGRLQSDFPWEGAAAGGVAGVPSTFVLTDDGGQQRVKSKAKLTPPTRDAWS</sequence>
<dbReference type="Proteomes" id="UP000747399">
    <property type="component" value="Unassembled WGS sequence"/>
</dbReference>
<evidence type="ECO:0000313" key="5">
    <source>
        <dbReference type="Proteomes" id="UP000747399"/>
    </source>
</evidence>
<keyword evidence="2" id="KW-0812">Transmembrane</keyword>
<feature type="signal peptide" evidence="3">
    <location>
        <begin position="1"/>
        <end position="30"/>
    </location>
</feature>
<evidence type="ECO:0000313" key="4">
    <source>
        <dbReference type="EMBL" id="GIL53240.1"/>
    </source>
</evidence>
<protein>
    <submittedName>
        <fullName evidence="4">Uncharacterized protein</fullName>
    </submittedName>
</protein>
<keyword evidence="5" id="KW-1185">Reference proteome</keyword>
<keyword evidence="2" id="KW-1133">Transmembrane helix</keyword>
<proteinExistence type="predicted"/>
<feature type="compositionally biased region" description="Low complexity" evidence="1">
    <location>
        <begin position="100"/>
        <end position="112"/>
    </location>
</feature>
<keyword evidence="3" id="KW-0732">Signal</keyword>
<evidence type="ECO:0000256" key="3">
    <source>
        <dbReference type="SAM" id="SignalP"/>
    </source>
</evidence>
<gene>
    <name evidence="4" type="ORF">Vafri_8897</name>
</gene>
<dbReference type="EMBL" id="BNCO01000014">
    <property type="protein sequence ID" value="GIL53240.1"/>
    <property type="molecule type" value="Genomic_DNA"/>
</dbReference>
<feature type="region of interest" description="Disordered" evidence="1">
    <location>
        <begin position="306"/>
        <end position="329"/>
    </location>
</feature>
<feature type="compositionally biased region" description="Pro residues" evidence="1">
    <location>
        <begin position="544"/>
        <end position="556"/>
    </location>
</feature>
<feature type="region of interest" description="Disordered" evidence="1">
    <location>
        <begin position="537"/>
        <end position="616"/>
    </location>
</feature>